<sequence length="195" mass="22140">MSVSSALSSFLLCCFYPSGGHRHGHRAGAYYYSSHPTSANTLYGYQEGPLAGRRMGRSSRPLSLQTVELKVRMCCSGCERVVKHALTRLRGVDSVEVDVEMEKVTVTGYVDRHRVLKEVRRAGKKAEFWPNPNLPLHFTSAKDYFHDEESYRRTYNYYRHGYNGDKHGHLPEPQRGADPVSNMFNDDDVNACSVM</sequence>
<organism evidence="4">
    <name type="scientific">Panicum hallii</name>
    <dbReference type="NCBI Taxonomy" id="206008"/>
    <lineage>
        <taxon>Eukaryota</taxon>
        <taxon>Viridiplantae</taxon>
        <taxon>Streptophyta</taxon>
        <taxon>Embryophyta</taxon>
        <taxon>Tracheophyta</taxon>
        <taxon>Spermatophyta</taxon>
        <taxon>Magnoliopsida</taxon>
        <taxon>Liliopsida</taxon>
        <taxon>Poales</taxon>
        <taxon>Poaceae</taxon>
        <taxon>PACMAD clade</taxon>
        <taxon>Panicoideae</taxon>
        <taxon>Panicodae</taxon>
        <taxon>Paniceae</taxon>
        <taxon>Panicinae</taxon>
        <taxon>Panicum</taxon>
        <taxon>Panicum sect. Panicum</taxon>
    </lineage>
</organism>
<dbReference type="PROSITE" id="PS50846">
    <property type="entry name" value="HMA_2"/>
    <property type="match status" value="1"/>
</dbReference>
<keyword evidence="2" id="KW-0732">Signal</keyword>
<dbReference type="GO" id="GO:0046872">
    <property type="term" value="F:metal ion binding"/>
    <property type="evidence" value="ECO:0007669"/>
    <property type="project" value="UniProtKB-KW"/>
</dbReference>
<evidence type="ECO:0000259" key="3">
    <source>
        <dbReference type="PROSITE" id="PS50846"/>
    </source>
</evidence>
<dbReference type="Gene3D" id="3.30.70.100">
    <property type="match status" value="1"/>
</dbReference>
<dbReference type="InterPro" id="IPR006121">
    <property type="entry name" value="HMA_dom"/>
</dbReference>
<gene>
    <name evidence="4" type="ORF">PAHAL_9G628100</name>
</gene>
<dbReference type="SUPFAM" id="SSF55008">
    <property type="entry name" value="HMA, heavy metal-associated domain"/>
    <property type="match status" value="1"/>
</dbReference>
<dbReference type="Gramene" id="PAN51897">
    <property type="protein sequence ID" value="PAN51897"/>
    <property type="gene ID" value="PAHAL_9G628100"/>
</dbReference>
<protein>
    <recommendedName>
        <fullName evidence="3">HMA domain-containing protein</fullName>
    </recommendedName>
</protein>
<dbReference type="PANTHER" id="PTHR22814">
    <property type="entry name" value="COPPER TRANSPORT PROTEIN ATOX1-RELATED"/>
    <property type="match status" value="1"/>
</dbReference>
<feature type="domain" description="HMA" evidence="3">
    <location>
        <begin position="64"/>
        <end position="127"/>
    </location>
</feature>
<proteinExistence type="predicted"/>
<name>A0A2S3IUW7_9POAL</name>
<feature type="chain" id="PRO_5015409762" description="HMA domain-containing protein" evidence="2">
    <location>
        <begin position="21"/>
        <end position="195"/>
    </location>
</feature>
<evidence type="ECO:0000313" key="4">
    <source>
        <dbReference type="EMBL" id="PAN51897.1"/>
    </source>
</evidence>
<dbReference type="Proteomes" id="UP000243499">
    <property type="component" value="Chromosome 9"/>
</dbReference>
<accession>A0A2S3IUW7</accession>
<evidence type="ECO:0000256" key="2">
    <source>
        <dbReference type="SAM" id="SignalP"/>
    </source>
</evidence>
<dbReference type="Pfam" id="PF00403">
    <property type="entry name" value="HMA"/>
    <property type="match status" value="1"/>
</dbReference>
<dbReference type="PANTHER" id="PTHR22814:SF339">
    <property type="entry name" value="CHAPERONE, PUTATIVE, EXPRESSED-RELATED"/>
    <property type="match status" value="1"/>
</dbReference>
<reference evidence="4" key="1">
    <citation type="submission" date="2018-04" db="EMBL/GenBank/DDBJ databases">
        <title>WGS assembly of Panicum hallii.</title>
        <authorList>
            <person name="Lovell J."/>
            <person name="Jenkins J."/>
            <person name="Lowry D."/>
            <person name="Mamidi S."/>
            <person name="Sreedasyam A."/>
            <person name="Weng X."/>
            <person name="Barry K."/>
            <person name="Bonette J."/>
            <person name="Campitelli B."/>
            <person name="Daum C."/>
            <person name="Gordon S."/>
            <person name="Gould B."/>
            <person name="Lipzen A."/>
            <person name="Macqueen A."/>
            <person name="Palacio-Mejia J."/>
            <person name="Plott C."/>
            <person name="Shakirov E."/>
            <person name="Shu S."/>
            <person name="Yoshinaga Y."/>
            <person name="Zane M."/>
            <person name="Rokhsar D."/>
            <person name="Grimwood J."/>
            <person name="Schmutz J."/>
            <person name="Juenger T."/>
        </authorList>
    </citation>
    <scope>NUCLEOTIDE SEQUENCE [LARGE SCALE GENOMIC DNA]</scope>
    <source>
        <strain evidence="4">FIL2</strain>
    </source>
</reference>
<keyword evidence="1" id="KW-0479">Metal-binding</keyword>
<dbReference type="EMBL" id="CM008054">
    <property type="protein sequence ID" value="PAN51897.1"/>
    <property type="molecule type" value="Genomic_DNA"/>
</dbReference>
<evidence type="ECO:0000256" key="1">
    <source>
        <dbReference type="ARBA" id="ARBA00022723"/>
    </source>
</evidence>
<feature type="signal peptide" evidence="2">
    <location>
        <begin position="1"/>
        <end position="20"/>
    </location>
</feature>
<dbReference type="InterPro" id="IPR036163">
    <property type="entry name" value="HMA_dom_sf"/>
</dbReference>
<dbReference type="AlphaFoldDB" id="A0A2S3IUW7"/>
<dbReference type="CDD" id="cd00371">
    <property type="entry name" value="HMA"/>
    <property type="match status" value="1"/>
</dbReference>